<keyword evidence="4" id="KW-1185">Reference proteome</keyword>
<feature type="transmembrane region" description="Helical" evidence="2">
    <location>
        <begin position="12"/>
        <end position="28"/>
    </location>
</feature>
<keyword evidence="3" id="KW-0413">Isomerase</keyword>
<dbReference type="InterPro" id="IPR010108">
    <property type="entry name" value="Lycopene_cyclase_b/e"/>
</dbReference>
<dbReference type="EC" id="5.5.1.19" evidence="3"/>
<evidence type="ECO:0000256" key="2">
    <source>
        <dbReference type="SAM" id="Phobius"/>
    </source>
</evidence>
<dbReference type="InterPro" id="IPR008461">
    <property type="entry name" value="CrtY"/>
</dbReference>
<dbReference type="InterPro" id="IPR036188">
    <property type="entry name" value="FAD/NAD-bd_sf"/>
</dbReference>
<evidence type="ECO:0000313" key="4">
    <source>
        <dbReference type="Proteomes" id="UP001206067"/>
    </source>
</evidence>
<comment type="caution">
    <text evidence="3">The sequence shown here is derived from an EMBL/GenBank/DDBJ whole genome shotgun (WGS) entry which is preliminary data.</text>
</comment>
<dbReference type="Pfam" id="PF05834">
    <property type="entry name" value="Lycopene_cycl"/>
    <property type="match status" value="1"/>
</dbReference>
<dbReference type="EMBL" id="JANKHH010000001">
    <property type="protein sequence ID" value="MCR2832861.1"/>
    <property type="molecule type" value="Genomic_DNA"/>
</dbReference>
<reference evidence="3 4" key="1">
    <citation type="submission" date="2022-08" db="EMBL/GenBank/DDBJ databases">
        <title>Polyphasic taxonomy analysis of Qipengyuania sp.RS5-5.</title>
        <authorList>
            <person name="Xamxidin M."/>
            <person name="Wu M."/>
        </authorList>
    </citation>
    <scope>NUCLEOTIDE SEQUENCE [LARGE SCALE GENOMIC DNA]</scope>
    <source>
        <strain evidence="3 4">RS5-5</strain>
    </source>
</reference>
<gene>
    <name evidence="3" type="primary">crtY</name>
    <name evidence="3" type="ORF">NSO95_02785</name>
</gene>
<dbReference type="Gene3D" id="3.50.50.60">
    <property type="entry name" value="FAD/NAD(P)-binding domain"/>
    <property type="match status" value="1"/>
</dbReference>
<evidence type="ECO:0000256" key="1">
    <source>
        <dbReference type="ARBA" id="ARBA00006599"/>
    </source>
</evidence>
<dbReference type="GO" id="GO:0016853">
    <property type="term" value="F:isomerase activity"/>
    <property type="evidence" value="ECO:0007669"/>
    <property type="project" value="UniProtKB-KW"/>
</dbReference>
<name>A0ABT1XPK6_9SPHN</name>
<proteinExistence type="inferred from homology"/>
<protein>
    <submittedName>
        <fullName evidence="3">Lycopene beta-cyclase CrtY</fullName>
        <ecNumber evidence="3">5.5.1.19</ecNumber>
    </submittedName>
</protein>
<comment type="similarity">
    <text evidence="1">Belongs to the lycopene cyclase family.</text>
</comment>
<dbReference type="NCBIfam" id="TIGR01790">
    <property type="entry name" value="carotene-cycl"/>
    <property type="match status" value="1"/>
</dbReference>
<sequence>MNGRTSDRRTEIAIVGGGLAGGLIALALRRQHPEMQVTLLEAGEALGGNHRWSWFDDDLDAAGRELLAGFRKTRWNGYSVRFPAYRRRLDSRYNSLASPDFDAALRRELSQDTIHTGKRVATLDAKGVTLEDGARISARAVIDCRDASPNRHLRGGWQVFMGRHVRTPRPHGIEQPVIMDAAVSQHGAYRFVYVLPLGASELFVEDTYYADSPVLDRSALSGRIDRYLDAHRLQGEIVGGETGVLPVITGGDFAAYQAELRTEGVALAGARGGFVHPLTSYTLPFAVENALAIAADAELPGEQLAALLEARARRHWSRTGFYRMLGSMLFGAARPEERYRIFQRFYRLSPGLIERFYAGQSHLADKARVLTGKPPVSIFRAIGALLGKGAPLVADREQA</sequence>
<keyword evidence="2" id="KW-0472">Membrane</keyword>
<dbReference type="SUPFAM" id="SSF51905">
    <property type="entry name" value="FAD/NAD(P)-binding domain"/>
    <property type="match status" value="1"/>
</dbReference>
<keyword evidence="2" id="KW-1133">Transmembrane helix</keyword>
<keyword evidence="2" id="KW-0812">Transmembrane</keyword>
<dbReference type="Proteomes" id="UP001206067">
    <property type="component" value="Unassembled WGS sequence"/>
</dbReference>
<accession>A0ABT1XPK6</accession>
<dbReference type="RefSeq" id="WP_257594618.1">
    <property type="nucleotide sequence ID" value="NZ_JANKHH010000001.1"/>
</dbReference>
<evidence type="ECO:0000313" key="3">
    <source>
        <dbReference type="EMBL" id="MCR2832861.1"/>
    </source>
</evidence>
<dbReference type="NCBIfam" id="TIGR01789">
    <property type="entry name" value="lycopene_cycl"/>
    <property type="match status" value="1"/>
</dbReference>
<organism evidence="3 4">
    <name type="scientific">Parerythrobacter lacustris</name>
    <dbReference type="NCBI Taxonomy" id="2969984"/>
    <lineage>
        <taxon>Bacteria</taxon>
        <taxon>Pseudomonadati</taxon>
        <taxon>Pseudomonadota</taxon>
        <taxon>Alphaproteobacteria</taxon>
        <taxon>Sphingomonadales</taxon>
        <taxon>Erythrobacteraceae</taxon>
        <taxon>Parerythrobacter</taxon>
    </lineage>
</organism>